<keyword evidence="2 4" id="KW-0479">Metal-binding</keyword>
<dbReference type="SUPFAM" id="SSF46626">
    <property type="entry name" value="Cytochrome c"/>
    <property type="match status" value="1"/>
</dbReference>
<feature type="domain" description="Cytochrome c" evidence="6">
    <location>
        <begin position="43"/>
        <end position="134"/>
    </location>
</feature>
<evidence type="ECO:0000256" key="2">
    <source>
        <dbReference type="ARBA" id="ARBA00022723"/>
    </source>
</evidence>
<reference evidence="7 8" key="1">
    <citation type="submission" date="2017-05" db="EMBL/GenBank/DDBJ databases">
        <title>Complete and WGS of Bordetella genogroups.</title>
        <authorList>
            <person name="Spilker T."/>
            <person name="LiPuma J."/>
        </authorList>
    </citation>
    <scope>NUCLEOTIDE SEQUENCE [LARGE SCALE GENOMIC DNA]</scope>
    <source>
        <strain evidence="7 8">AU9919</strain>
    </source>
</reference>
<dbReference type="Pfam" id="PF00034">
    <property type="entry name" value="Cytochrom_C"/>
    <property type="match status" value="1"/>
</dbReference>
<sequence length="134" mass="14149">MREPGRTPLFLLAILGLSGLAACGDAKPPLTQDASAARLLNQADPDRGRRLIAEKGCIACHAVPQIRAPVSTVGPPLNDMRRRAYLSGLLPNTPANLVQWLLDPPAVNPRTAMPNTGLSVAQAEDIAAFLISLP</sequence>
<evidence type="ECO:0000256" key="5">
    <source>
        <dbReference type="SAM" id="SignalP"/>
    </source>
</evidence>
<protein>
    <submittedName>
        <fullName evidence="7">Cytochrome C</fullName>
    </submittedName>
</protein>
<evidence type="ECO:0000259" key="6">
    <source>
        <dbReference type="PROSITE" id="PS51007"/>
    </source>
</evidence>
<dbReference type="InterPro" id="IPR009056">
    <property type="entry name" value="Cyt_c-like_dom"/>
</dbReference>
<feature type="chain" id="PRO_5013306166" evidence="5">
    <location>
        <begin position="22"/>
        <end position="134"/>
    </location>
</feature>
<dbReference type="PROSITE" id="PS51257">
    <property type="entry name" value="PROKAR_LIPOPROTEIN"/>
    <property type="match status" value="1"/>
</dbReference>
<feature type="signal peptide" evidence="5">
    <location>
        <begin position="1"/>
        <end position="21"/>
    </location>
</feature>
<comment type="caution">
    <text evidence="7">The sequence shown here is derived from an EMBL/GenBank/DDBJ whole genome shotgun (WGS) entry which is preliminary data.</text>
</comment>
<proteinExistence type="predicted"/>
<dbReference type="PROSITE" id="PS51007">
    <property type="entry name" value="CYTC"/>
    <property type="match status" value="1"/>
</dbReference>
<dbReference type="GO" id="GO:0009055">
    <property type="term" value="F:electron transfer activity"/>
    <property type="evidence" value="ECO:0007669"/>
    <property type="project" value="InterPro"/>
</dbReference>
<evidence type="ECO:0000313" key="8">
    <source>
        <dbReference type="Proteomes" id="UP000216885"/>
    </source>
</evidence>
<dbReference type="InterPro" id="IPR036909">
    <property type="entry name" value="Cyt_c-like_dom_sf"/>
</dbReference>
<evidence type="ECO:0000256" key="3">
    <source>
        <dbReference type="ARBA" id="ARBA00023004"/>
    </source>
</evidence>
<evidence type="ECO:0000256" key="1">
    <source>
        <dbReference type="ARBA" id="ARBA00022617"/>
    </source>
</evidence>
<dbReference type="OrthoDB" id="3540130at2"/>
<accession>A0A261U477</accession>
<dbReference type="RefSeq" id="WP_094821090.1">
    <property type="nucleotide sequence ID" value="NZ_NEVO01000007.1"/>
</dbReference>
<keyword evidence="5" id="KW-0732">Signal</keyword>
<keyword evidence="8" id="KW-1185">Reference proteome</keyword>
<dbReference type="GO" id="GO:0046872">
    <property type="term" value="F:metal ion binding"/>
    <property type="evidence" value="ECO:0007669"/>
    <property type="project" value="UniProtKB-KW"/>
</dbReference>
<dbReference type="Proteomes" id="UP000216885">
    <property type="component" value="Unassembled WGS sequence"/>
</dbReference>
<keyword evidence="3 4" id="KW-0408">Iron</keyword>
<dbReference type="GO" id="GO:0020037">
    <property type="term" value="F:heme binding"/>
    <property type="evidence" value="ECO:0007669"/>
    <property type="project" value="InterPro"/>
</dbReference>
<keyword evidence="1 4" id="KW-0349">Heme</keyword>
<evidence type="ECO:0000313" key="7">
    <source>
        <dbReference type="EMBL" id="OZI56030.1"/>
    </source>
</evidence>
<gene>
    <name evidence="7" type="ORF">CAL20_11285</name>
</gene>
<dbReference type="Gene3D" id="1.10.760.10">
    <property type="entry name" value="Cytochrome c-like domain"/>
    <property type="match status" value="1"/>
</dbReference>
<evidence type="ECO:0000256" key="4">
    <source>
        <dbReference type="PROSITE-ProRule" id="PRU00433"/>
    </source>
</evidence>
<name>A0A261U477_9BORD</name>
<dbReference type="AlphaFoldDB" id="A0A261U477"/>
<dbReference type="EMBL" id="NEVQ01000013">
    <property type="protein sequence ID" value="OZI56030.1"/>
    <property type="molecule type" value="Genomic_DNA"/>
</dbReference>
<organism evidence="7 8">
    <name type="scientific">Bordetella genomosp. 4</name>
    <dbReference type="NCBI Taxonomy" id="463044"/>
    <lineage>
        <taxon>Bacteria</taxon>
        <taxon>Pseudomonadati</taxon>
        <taxon>Pseudomonadota</taxon>
        <taxon>Betaproteobacteria</taxon>
        <taxon>Burkholderiales</taxon>
        <taxon>Alcaligenaceae</taxon>
        <taxon>Bordetella</taxon>
    </lineage>
</organism>